<dbReference type="EMBL" id="QKYN01000184">
    <property type="protein sequence ID" value="RAG81022.1"/>
    <property type="molecule type" value="Genomic_DNA"/>
</dbReference>
<accession>A0A2X0I7V0</accession>
<reference evidence="2 3" key="1">
    <citation type="submission" date="2018-06" db="EMBL/GenBank/DDBJ databases">
        <title>Streptacidiphilus pinicola sp. nov., isolated from pine grove soil.</title>
        <authorList>
            <person name="Roh S.G."/>
            <person name="Park S."/>
            <person name="Kim M.-K."/>
            <person name="Yun B.-R."/>
            <person name="Park J."/>
            <person name="Kim M.J."/>
            <person name="Kim Y.S."/>
            <person name="Kim S.B."/>
        </authorList>
    </citation>
    <scope>NUCLEOTIDE SEQUENCE [LARGE SCALE GENOMIC DNA]</scope>
    <source>
        <strain evidence="2 3">MMS16-CNU450</strain>
    </source>
</reference>
<organism evidence="2 3">
    <name type="scientific">Streptacidiphilus pinicola</name>
    <dbReference type="NCBI Taxonomy" id="2219663"/>
    <lineage>
        <taxon>Bacteria</taxon>
        <taxon>Bacillati</taxon>
        <taxon>Actinomycetota</taxon>
        <taxon>Actinomycetes</taxon>
        <taxon>Kitasatosporales</taxon>
        <taxon>Streptomycetaceae</taxon>
        <taxon>Streptacidiphilus</taxon>
    </lineage>
</organism>
<keyword evidence="3" id="KW-1185">Reference proteome</keyword>
<comment type="caution">
    <text evidence="2">The sequence shown here is derived from an EMBL/GenBank/DDBJ whole genome shotgun (WGS) entry which is preliminary data.</text>
</comment>
<name>A0A2X0I7V0_9ACTN</name>
<evidence type="ECO:0000256" key="1">
    <source>
        <dbReference type="SAM" id="Phobius"/>
    </source>
</evidence>
<gene>
    <name evidence="2" type="ORF">DN069_35045</name>
</gene>
<dbReference type="OrthoDB" id="3855005at2"/>
<evidence type="ECO:0000313" key="3">
    <source>
        <dbReference type="Proteomes" id="UP000248889"/>
    </source>
</evidence>
<dbReference type="AlphaFoldDB" id="A0A2X0I7V0"/>
<feature type="transmembrane region" description="Helical" evidence="1">
    <location>
        <begin position="58"/>
        <end position="77"/>
    </location>
</feature>
<dbReference type="Proteomes" id="UP000248889">
    <property type="component" value="Unassembled WGS sequence"/>
</dbReference>
<feature type="transmembrane region" description="Helical" evidence="1">
    <location>
        <begin position="20"/>
        <end position="38"/>
    </location>
</feature>
<protein>
    <submittedName>
        <fullName evidence="2">DUF1049 domain-containing protein</fullName>
    </submittedName>
</protein>
<keyword evidence="1" id="KW-1133">Transmembrane helix</keyword>
<evidence type="ECO:0000313" key="2">
    <source>
        <dbReference type="EMBL" id="RAG81022.1"/>
    </source>
</evidence>
<keyword evidence="1" id="KW-0472">Membrane</keyword>
<proteinExistence type="predicted"/>
<sequence>MAEKTTEAGRPLLRVKGVGITGRALGLGLLTVALVWFIAVNTQSVRVRLWVPTVTAPLWVILAVTAVVACGIGWFVGRRRLKRAGRR</sequence>
<dbReference type="RefSeq" id="WP_111507291.1">
    <property type="nucleotide sequence ID" value="NZ_QKYN01000184.1"/>
</dbReference>
<keyword evidence="1" id="KW-0812">Transmembrane</keyword>